<dbReference type="SUPFAM" id="SSF47413">
    <property type="entry name" value="lambda repressor-like DNA-binding domains"/>
    <property type="match status" value="1"/>
</dbReference>
<dbReference type="InterPro" id="IPR001387">
    <property type="entry name" value="Cro/C1-type_HTH"/>
</dbReference>
<proteinExistence type="predicted"/>
<name>A0A645BUW2_9ZZZZ</name>
<comment type="caution">
    <text evidence="2">The sequence shown here is derived from an EMBL/GenBank/DDBJ whole genome shotgun (WGS) entry which is preliminary data.</text>
</comment>
<dbReference type="CDD" id="cd00093">
    <property type="entry name" value="HTH_XRE"/>
    <property type="match status" value="1"/>
</dbReference>
<organism evidence="2">
    <name type="scientific">bioreactor metagenome</name>
    <dbReference type="NCBI Taxonomy" id="1076179"/>
    <lineage>
        <taxon>unclassified sequences</taxon>
        <taxon>metagenomes</taxon>
        <taxon>ecological metagenomes</taxon>
    </lineage>
</organism>
<dbReference type="InterPro" id="IPR010982">
    <property type="entry name" value="Lambda_DNA-bd_dom_sf"/>
</dbReference>
<dbReference type="Pfam" id="PF01381">
    <property type="entry name" value="HTH_3"/>
    <property type="match status" value="1"/>
</dbReference>
<dbReference type="EMBL" id="VSSQ01022508">
    <property type="protein sequence ID" value="MPM68868.1"/>
    <property type="molecule type" value="Genomic_DNA"/>
</dbReference>
<dbReference type="PROSITE" id="PS50943">
    <property type="entry name" value="HTH_CROC1"/>
    <property type="match status" value="1"/>
</dbReference>
<evidence type="ECO:0000259" key="1">
    <source>
        <dbReference type="PROSITE" id="PS50943"/>
    </source>
</evidence>
<evidence type="ECO:0000313" key="2">
    <source>
        <dbReference type="EMBL" id="MPM68868.1"/>
    </source>
</evidence>
<protein>
    <recommendedName>
        <fullName evidence="1">HTH cro/C1-type domain-containing protein</fullName>
    </recommendedName>
</protein>
<dbReference type="GO" id="GO:0003677">
    <property type="term" value="F:DNA binding"/>
    <property type="evidence" value="ECO:0007669"/>
    <property type="project" value="InterPro"/>
</dbReference>
<accession>A0A645BUW2</accession>
<sequence>MAKIRGMTQKELALEIGMSPQNLNGRLKNNAFKAEELRSIAEQLGFIVEVKDNENGAALQNSTEETYPRVKKMVNGKIIDTAKSVLVCRTKMAIICIEVYKDQSGFYLVYRYGNEKATVVLIDILEAKRIYAAFGDQNRYDEFFEN</sequence>
<feature type="domain" description="HTH cro/C1-type" evidence="1">
    <location>
        <begin position="3"/>
        <end position="50"/>
    </location>
</feature>
<reference evidence="2" key="1">
    <citation type="submission" date="2019-08" db="EMBL/GenBank/DDBJ databases">
        <authorList>
            <person name="Kucharzyk K."/>
            <person name="Murdoch R.W."/>
            <person name="Higgins S."/>
            <person name="Loffler F."/>
        </authorList>
    </citation>
    <scope>NUCLEOTIDE SEQUENCE</scope>
</reference>
<dbReference type="AlphaFoldDB" id="A0A645BUW2"/>
<gene>
    <name evidence="2" type="ORF">SDC9_115803</name>
</gene>